<evidence type="ECO:0000256" key="8">
    <source>
        <dbReference type="SAM" id="Phobius"/>
    </source>
</evidence>
<feature type="transmembrane region" description="Helical" evidence="8">
    <location>
        <begin position="248"/>
        <end position="270"/>
    </location>
</feature>
<evidence type="ECO:0000259" key="9">
    <source>
        <dbReference type="Pfam" id="PF13231"/>
    </source>
</evidence>
<dbReference type="PATRIC" id="fig|1439726.3.peg.3151"/>
<feature type="domain" description="Glycosyltransferase RgtA/B/C/D-like" evidence="9">
    <location>
        <begin position="57"/>
        <end position="217"/>
    </location>
</feature>
<dbReference type="PANTHER" id="PTHR33908">
    <property type="entry name" value="MANNOSYLTRANSFERASE YKCB-RELATED"/>
    <property type="match status" value="1"/>
</dbReference>
<gene>
    <name evidence="10" type="ORF">A6302_02998</name>
</gene>
<evidence type="ECO:0000256" key="1">
    <source>
        <dbReference type="ARBA" id="ARBA00004651"/>
    </source>
</evidence>
<evidence type="ECO:0000256" key="4">
    <source>
        <dbReference type="ARBA" id="ARBA00022679"/>
    </source>
</evidence>
<comment type="caution">
    <text evidence="10">The sequence shown here is derived from an EMBL/GenBank/DDBJ whole genome shotgun (WGS) entry which is preliminary data.</text>
</comment>
<evidence type="ECO:0000256" key="7">
    <source>
        <dbReference type="ARBA" id="ARBA00023136"/>
    </source>
</evidence>
<dbReference type="EMBL" id="MCRJ01000078">
    <property type="protein sequence ID" value="ODN69704.1"/>
    <property type="molecule type" value="Genomic_DNA"/>
</dbReference>
<organism evidence="10 11">
    <name type="scientific">Methylobrevis pamukkalensis</name>
    <dbReference type="NCBI Taxonomy" id="1439726"/>
    <lineage>
        <taxon>Bacteria</taxon>
        <taxon>Pseudomonadati</taxon>
        <taxon>Pseudomonadota</taxon>
        <taxon>Alphaproteobacteria</taxon>
        <taxon>Hyphomicrobiales</taxon>
        <taxon>Pleomorphomonadaceae</taxon>
        <taxon>Methylobrevis</taxon>
    </lineage>
</organism>
<protein>
    <recommendedName>
        <fullName evidence="9">Glycosyltransferase RgtA/B/C/D-like domain-containing protein</fullName>
    </recommendedName>
</protein>
<dbReference type="Proteomes" id="UP000094622">
    <property type="component" value="Unassembled WGS sequence"/>
</dbReference>
<evidence type="ECO:0000256" key="3">
    <source>
        <dbReference type="ARBA" id="ARBA00022676"/>
    </source>
</evidence>
<evidence type="ECO:0000313" key="11">
    <source>
        <dbReference type="Proteomes" id="UP000094622"/>
    </source>
</evidence>
<sequence>MTLLARGERGDPAVLLAVVGAVTALRVAALMAAQTDLFFDEAQYWSWAQDPAFGYYSKPPLIAWLIAATTAVFGDAEWAVRLSAPLLHGVTALVLGRLGGRLYGARAGFWSTIGYLLVPAVSFSSLLITTDVPLLLAWALALLALHRWLDGGGWGPAVALGVAVGVGLNAKYAMALFPALTVLFLGATPGLRQRLASPQLLAALGIALLLILPNLAWNAAHGFVTFSHTRDNASWSGPTLQIGSLLDFLGAQFGVLGPVMFAGLLAAAAGLWRSDRRAADRFLLAFSLPVLGVFMIQALLSRANANWGATAYPAAVVLVTALLLDPRRRALFRLSNWLHAAVALVLVVAPALARDLRLPGLGNPMERVTGWSAAMTDLGALAAGRGATTLIFVRRADIAEALYYLRGSGLGFAVLPPQDGAGPKDHYELTRAFSPARVGPGLLVLPGEAAVPPADLAALGLRLAGEPLRLAVPRGVARSRVLTVLPVAW</sequence>
<dbReference type="InterPro" id="IPR050297">
    <property type="entry name" value="LipidA_mod_glycosyltrf_83"/>
</dbReference>
<dbReference type="GO" id="GO:0009103">
    <property type="term" value="P:lipopolysaccharide biosynthetic process"/>
    <property type="evidence" value="ECO:0007669"/>
    <property type="project" value="UniProtKB-ARBA"/>
</dbReference>
<evidence type="ECO:0000313" key="10">
    <source>
        <dbReference type="EMBL" id="ODN69704.1"/>
    </source>
</evidence>
<accession>A0A1E3H093</accession>
<keyword evidence="11" id="KW-1185">Reference proteome</keyword>
<feature type="transmembrane region" description="Helical" evidence="8">
    <location>
        <begin position="200"/>
        <end position="220"/>
    </location>
</feature>
<feature type="transmembrane region" description="Helical" evidence="8">
    <location>
        <begin position="169"/>
        <end position="188"/>
    </location>
</feature>
<dbReference type="PANTHER" id="PTHR33908:SF11">
    <property type="entry name" value="MEMBRANE PROTEIN"/>
    <property type="match status" value="1"/>
</dbReference>
<dbReference type="InterPro" id="IPR038731">
    <property type="entry name" value="RgtA/B/C-like"/>
</dbReference>
<feature type="transmembrane region" description="Helical" evidence="8">
    <location>
        <begin position="282"/>
        <end position="300"/>
    </location>
</feature>
<keyword evidence="6 8" id="KW-1133">Transmembrane helix</keyword>
<feature type="transmembrane region" description="Helical" evidence="8">
    <location>
        <begin position="336"/>
        <end position="353"/>
    </location>
</feature>
<dbReference type="GO" id="GO:0016763">
    <property type="term" value="F:pentosyltransferase activity"/>
    <property type="evidence" value="ECO:0007669"/>
    <property type="project" value="TreeGrafter"/>
</dbReference>
<feature type="transmembrane region" description="Helical" evidence="8">
    <location>
        <begin position="86"/>
        <end position="103"/>
    </location>
</feature>
<feature type="transmembrane region" description="Helical" evidence="8">
    <location>
        <begin position="306"/>
        <end position="324"/>
    </location>
</feature>
<keyword evidence="2" id="KW-1003">Cell membrane</keyword>
<keyword evidence="3" id="KW-0328">Glycosyltransferase</keyword>
<comment type="subcellular location">
    <subcellularLocation>
        <location evidence="1">Cell membrane</location>
        <topology evidence="1">Multi-pass membrane protein</topology>
    </subcellularLocation>
</comment>
<dbReference type="RefSeq" id="WP_169833582.1">
    <property type="nucleotide sequence ID" value="NZ_MCRJ01000078.1"/>
</dbReference>
<dbReference type="Pfam" id="PF13231">
    <property type="entry name" value="PMT_2"/>
    <property type="match status" value="1"/>
</dbReference>
<evidence type="ECO:0000256" key="6">
    <source>
        <dbReference type="ARBA" id="ARBA00022989"/>
    </source>
</evidence>
<name>A0A1E3H093_9HYPH</name>
<dbReference type="AlphaFoldDB" id="A0A1E3H093"/>
<dbReference type="GO" id="GO:0005886">
    <property type="term" value="C:plasma membrane"/>
    <property type="evidence" value="ECO:0007669"/>
    <property type="project" value="UniProtKB-SubCell"/>
</dbReference>
<keyword evidence="4" id="KW-0808">Transferase</keyword>
<feature type="transmembrane region" description="Helical" evidence="8">
    <location>
        <begin position="109"/>
        <end position="127"/>
    </location>
</feature>
<feature type="transmembrane region" description="Helical" evidence="8">
    <location>
        <begin position="12"/>
        <end position="33"/>
    </location>
</feature>
<evidence type="ECO:0000256" key="5">
    <source>
        <dbReference type="ARBA" id="ARBA00022692"/>
    </source>
</evidence>
<keyword evidence="7 8" id="KW-0472">Membrane</keyword>
<reference evidence="10 11" key="1">
    <citation type="submission" date="2016-07" db="EMBL/GenBank/DDBJ databases">
        <title>Draft Genome Sequence of Methylobrevis pamukkalensis PK2.</title>
        <authorList>
            <person name="Vasilenko O.V."/>
            <person name="Doronina N.V."/>
            <person name="Shmareva M.N."/>
            <person name="Tarlachkov S.V."/>
            <person name="Mustakhimov I."/>
            <person name="Trotsenko Y.A."/>
        </authorList>
    </citation>
    <scope>NUCLEOTIDE SEQUENCE [LARGE SCALE GENOMIC DNA]</scope>
    <source>
        <strain evidence="10 11">PK2</strain>
    </source>
</reference>
<keyword evidence="5 8" id="KW-0812">Transmembrane</keyword>
<evidence type="ECO:0000256" key="2">
    <source>
        <dbReference type="ARBA" id="ARBA00022475"/>
    </source>
</evidence>
<proteinExistence type="predicted"/>